<dbReference type="InterPro" id="IPR050312">
    <property type="entry name" value="IolE/XylAMocC-like"/>
</dbReference>
<dbReference type="EMBL" id="BAABLM010000006">
    <property type="protein sequence ID" value="GAA4681969.1"/>
    <property type="molecule type" value="Genomic_DNA"/>
</dbReference>
<name>A0ABP8W8X1_9MICO</name>
<dbReference type="Proteomes" id="UP001501295">
    <property type="component" value="Unassembled WGS sequence"/>
</dbReference>
<feature type="domain" description="Xylose isomerase-like TIM barrel" evidence="2">
    <location>
        <begin position="22"/>
        <end position="286"/>
    </location>
</feature>
<dbReference type="InterPro" id="IPR013022">
    <property type="entry name" value="Xyl_isomerase-like_TIM-brl"/>
</dbReference>
<keyword evidence="4" id="KW-1185">Reference proteome</keyword>
<reference evidence="4" key="1">
    <citation type="journal article" date="2019" name="Int. J. Syst. Evol. Microbiol.">
        <title>The Global Catalogue of Microorganisms (GCM) 10K type strain sequencing project: providing services to taxonomists for standard genome sequencing and annotation.</title>
        <authorList>
            <consortium name="The Broad Institute Genomics Platform"/>
            <consortium name="The Broad Institute Genome Sequencing Center for Infectious Disease"/>
            <person name="Wu L."/>
            <person name="Ma J."/>
        </authorList>
    </citation>
    <scope>NUCLEOTIDE SEQUENCE [LARGE SCALE GENOMIC DNA]</scope>
    <source>
        <strain evidence="4">JCM 18956</strain>
    </source>
</reference>
<dbReference type="PANTHER" id="PTHR12110">
    <property type="entry name" value="HYDROXYPYRUVATE ISOMERASE"/>
    <property type="match status" value="1"/>
</dbReference>
<dbReference type="RefSeq" id="WP_345376658.1">
    <property type="nucleotide sequence ID" value="NZ_BAABLM010000006.1"/>
</dbReference>
<evidence type="ECO:0000259" key="2">
    <source>
        <dbReference type="Pfam" id="PF01261"/>
    </source>
</evidence>
<dbReference type="Pfam" id="PF01261">
    <property type="entry name" value="AP_endonuc_2"/>
    <property type="match status" value="1"/>
</dbReference>
<gene>
    <name evidence="3" type="ORF">GCM10025780_29210</name>
</gene>
<accession>A0ABP8W8X1</accession>
<evidence type="ECO:0000313" key="4">
    <source>
        <dbReference type="Proteomes" id="UP001501295"/>
    </source>
</evidence>
<keyword evidence="1" id="KW-0119">Carbohydrate metabolism</keyword>
<organism evidence="3 4">
    <name type="scientific">Frondihabitans cladoniiphilus</name>
    <dbReference type="NCBI Taxonomy" id="715785"/>
    <lineage>
        <taxon>Bacteria</taxon>
        <taxon>Bacillati</taxon>
        <taxon>Actinomycetota</taxon>
        <taxon>Actinomycetes</taxon>
        <taxon>Micrococcales</taxon>
        <taxon>Microbacteriaceae</taxon>
        <taxon>Frondihabitans</taxon>
    </lineage>
</organism>
<dbReference type="PANTHER" id="PTHR12110:SF21">
    <property type="entry name" value="XYLOSE ISOMERASE-LIKE TIM BARREL DOMAIN-CONTAINING PROTEIN"/>
    <property type="match status" value="1"/>
</dbReference>
<keyword evidence="3" id="KW-0413">Isomerase</keyword>
<sequence>MKLGMLTACLPHWSLERIATFAASTGFERLEVAAWPRVGGREFEASHLPVATFTDEDAAATVSVLERTGLGISALAYYENNLHHDLERREGIHAHLRHVVDTAAVLGVPYVGTFIGRDNTLSVKDNMALGDRMLPALVDYAGERGVKLIIENCVMEGWHPDGYPGNLAYSPELWEWVTGLGFGLNWDPSHLTWIGIDPLETILPFAKHIVHAQAKDVELFPAKRNRYGFFGKVDKGDDPWDMGWWRFRVPGRGQIDWARIVDRLYEGGFEGTLSVEHEDPLWGGTDDKVTEGLRIAHHTLRPLIARS</sequence>
<comment type="caution">
    <text evidence="3">The sequence shown here is derived from an EMBL/GenBank/DDBJ whole genome shotgun (WGS) entry which is preliminary data.</text>
</comment>
<dbReference type="SUPFAM" id="SSF51658">
    <property type="entry name" value="Xylose isomerase-like"/>
    <property type="match status" value="1"/>
</dbReference>
<dbReference type="GO" id="GO:0016853">
    <property type="term" value="F:isomerase activity"/>
    <property type="evidence" value="ECO:0007669"/>
    <property type="project" value="UniProtKB-KW"/>
</dbReference>
<protein>
    <submittedName>
        <fullName evidence="3">Sugar phosphate isomerase/epimerase</fullName>
    </submittedName>
</protein>
<evidence type="ECO:0000256" key="1">
    <source>
        <dbReference type="ARBA" id="ARBA00023277"/>
    </source>
</evidence>
<evidence type="ECO:0000313" key="3">
    <source>
        <dbReference type="EMBL" id="GAA4681969.1"/>
    </source>
</evidence>
<proteinExistence type="predicted"/>
<dbReference type="InterPro" id="IPR036237">
    <property type="entry name" value="Xyl_isomerase-like_sf"/>
</dbReference>
<dbReference type="Gene3D" id="3.20.20.150">
    <property type="entry name" value="Divalent-metal-dependent TIM barrel enzymes"/>
    <property type="match status" value="1"/>
</dbReference>